<dbReference type="PANTHER" id="PTHR19375">
    <property type="entry name" value="HEAT SHOCK PROTEIN 70KDA"/>
    <property type="match status" value="1"/>
</dbReference>
<dbReference type="GO" id="GO:0005524">
    <property type="term" value="F:ATP binding"/>
    <property type="evidence" value="ECO:0007669"/>
    <property type="project" value="UniProtKB-KW"/>
</dbReference>
<dbReference type="InterPro" id="IPR013126">
    <property type="entry name" value="Hsp_70_fam"/>
</dbReference>
<keyword evidence="2" id="KW-0547">Nucleotide-binding</keyword>
<comment type="similarity">
    <text evidence="1">Belongs to the heat shock protein 70 family.</text>
</comment>
<evidence type="ECO:0008006" key="7">
    <source>
        <dbReference type="Google" id="ProtNLM"/>
    </source>
</evidence>
<dbReference type="Proteomes" id="UP000663836">
    <property type="component" value="Unassembled WGS sequence"/>
</dbReference>
<keyword evidence="3" id="KW-0067">ATP-binding</keyword>
<comment type="caution">
    <text evidence="5">The sequence shown here is derived from an EMBL/GenBank/DDBJ whole genome shotgun (WGS) entry which is preliminary data.</text>
</comment>
<dbReference type="AlphaFoldDB" id="A0A819HF22"/>
<dbReference type="EMBL" id="CAJNOT010001641">
    <property type="protein sequence ID" value="CAF1229485.1"/>
    <property type="molecule type" value="Genomic_DNA"/>
</dbReference>
<sequence length="71" mass="8275">MIKVIERLIGDAAKNQVAMNPCNTIFDAKRLIGCKFDDAAIQSDMKYWPFKLINQDRKPKIQVEYKNERNS</sequence>
<protein>
    <recommendedName>
        <fullName evidence="7">Heat shock protein 70</fullName>
    </recommendedName>
</protein>
<dbReference type="Pfam" id="PF00012">
    <property type="entry name" value="HSP70"/>
    <property type="match status" value="1"/>
</dbReference>
<dbReference type="Gene3D" id="3.30.30.30">
    <property type="match status" value="1"/>
</dbReference>
<dbReference type="Proteomes" id="UP000663864">
    <property type="component" value="Unassembled WGS sequence"/>
</dbReference>
<name>A0A819HF22_9BILA</name>
<gene>
    <name evidence="5" type="ORF">JBS370_LOCUS20815</name>
    <name evidence="4" type="ORF">ZHD862_LOCUS24294</name>
</gene>
<dbReference type="SUPFAM" id="SSF53067">
    <property type="entry name" value="Actin-like ATPase domain"/>
    <property type="match status" value="1"/>
</dbReference>
<evidence type="ECO:0000313" key="5">
    <source>
        <dbReference type="EMBL" id="CAF3899848.1"/>
    </source>
</evidence>
<evidence type="ECO:0000256" key="1">
    <source>
        <dbReference type="ARBA" id="ARBA00007381"/>
    </source>
</evidence>
<proteinExistence type="inferred from homology"/>
<evidence type="ECO:0000313" key="4">
    <source>
        <dbReference type="EMBL" id="CAF1229485.1"/>
    </source>
</evidence>
<evidence type="ECO:0000256" key="2">
    <source>
        <dbReference type="ARBA" id="ARBA00022741"/>
    </source>
</evidence>
<evidence type="ECO:0000313" key="6">
    <source>
        <dbReference type="Proteomes" id="UP000663836"/>
    </source>
</evidence>
<dbReference type="InterPro" id="IPR043129">
    <property type="entry name" value="ATPase_NBD"/>
</dbReference>
<evidence type="ECO:0000256" key="3">
    <source>
        <dbReference type="ARBA" id="ARBA00022840"/>
    </source>
</evidence>
<dbReference type="GO" id="GO:0140662">
    <property type="term" value="F:ATP-dependent protein folding chaperone"/>
    <property type="evidence" value="ECO:0007669"/>
    <property type="project" value="InterPro"/>
</dbReference>
<reference evidence="5" key="1">
    <citation type="submission" date="2021-02" db="EMBL/GenBank/DDBJ databases">
        <authorList>
            <person name="Nowell W R."/>
        </authorList>
    </citation>
    <scope>NUCLEOTIDE SEQUENCE</scope>
</reference>
<organism evidence="5 6">
    <name type="scientific">Rotaria sordida</name>
    <dbReference type="NCBI Taxonomy" id="392033"/>
    <lineage>
        <taxon>Eukaryota</taxon>
        <taxon>Metazoa</taxon>
        <taxon>Spiralia</taxon>
        <taxon>Gnathifera</taxon>
        <taxon>Rotifera</taxon>
        <taxon>Eurotatoria</taxon>
        <taxon>Bdelloidea</taxon>
        <taxon>Philodinida</taxon>
        <taxon>Philodinidae</taxon>
        <taxon>Rotaria</taxon>
    </lineage>
</organism>
<accession>A0A819HF22</accession>
<dbReference type="FunFam" id="3.30.30.30:FF:000001">
    <property type="entry name" value="heat shock 70 kDa protein-like"/>
    <property type="match status" value="1"/>
</dbReference>
<dbReference type="EMBL" id="CAJOBD010002676">
    <property type="protein sequence ID" value="CAF3899848.1"/>
    <property type="molecule type" value="Genomic_DNA"/>
</dbReference>